<evidence type="ECO:0000313" key="2">
    <source>
        <dbReference type="Proteomes" id="UP000285839"/>
    </source>
</evidence>
<sequence length="26" mass="3172">MDKNMFNINNNELSYGRGYVYSLQYH</sequence>
<reference evidence="1 2" key="1">
    <citation type="submission" date="2018-08" db="EMBL/GenBank/DDBJ databases">
        <title>A genome reference for cultivated species of the human gut microbiota.</title>
        <authorList>
            <person name="Zou Y."/>
            <person name="Xue W."/>
            <person name="Luo G."/>
        </authorList>
    </citation>
    <scope>NUCLEOTIDE SEQUENCE [LARGE SCALE GENOMIC DNA]</scope>
    <source>
        <strain evidence="1 2">AF25-21</strain>
    </source>
</reference>
<dbReference type="EMBL" id="QRUH01000016">
    <property type="protein sequence ID" value="RGR46029.1"/>
    <property type="molecule type" value="Genomic_DNA"/>
</dbReference>
<evidence type="ECO:0000313" key="1">
    <source>
        <dbReference type="EMBL" id="RGR46029.1"/>
    </source>
</evidence>
<dbReference type="AlphaFoldDB" id="A0A412EMG2"/>
<accession>A0A412EMG2</accession>
<comment type="caution">
    <text evidence="1">The sequence shown here is derived from an EMBL/GenBank/DDBJ whole genome shotgun (WGS) entry which is preliminary data.</text>
</comment>
<dbReference type="Proteomes" id="UP000285839">
    <property type="component" value="Unassembled WGS sequence"/>
</dbReference>
<feature type="non-terminal residue" evidence="1">
    <location>
        <position position="26"/>
    </location>
</feature>
<name>A0A412EMG2_9FIRM</name>
<protein>
    <submittedName>
        <fullName evidence="1">IS200/IS605 family transposase</fullName>
    </submittedName>
</protein>
<proteinExistence type="predicted"/>
<organism evidence="1 2">
    <name type="scientific">Blautia obeum</name>
    <dbReference type="NCBI Taxonomy" id="40520"/>
    <lineage>
        <taxon>Bacteria</taxon>
        <taxon>Bacillati</taxon>
        <taxon>Bacillota</taxon>
        <taxon>Clostridia</taxon>
        <taxon>Lachnospirales</taxon>
        <taxon>Lachnospiraceae</taxon>
        <taxon>Blautia</taxon>
    </lineage>
</organism>
<gene>
    <name evidence="1" type="ORF">DWY46_16025</name>
</gene>